<evidence type="ECO:0000313" key="2">
    <source>
        <dbReference type="Proteomes" id="UP000009223"/>
    </source>
</evidence>
<proteinExistence type="predicted"/>
<dbReference type="KEGG" id="tpi:TREPR_2093"/>
<reference evidence="2" key="1">
    <citation type="submission" date="2009-12" db="EMBL/GenBank/DDBJ databases">
        <title>Complete sequence of Treponema primitia strain ZAS-2.</title>
        <authorList>
            <person name="Tetu S.G."/>
            <person name="Matson E."/>
            <person name="Ren Q."/>
            <person name="Seshadri R."/>
            <person name="Elbourne L."/>
            <person name="Hassan K.A."/>
            <person name="Durkin A."/>
            <person name="Radune D."/>
            <person name="Mohamoud Y."/>
            <person name="Shay R."/>
            <person name="Jin S."/>
            <person name="Zhang X."/>
            <person name="Lucey K."/>
            <person name="Ballor N.R."/>
            <person name="Ottesen E."/>
            <person name="Rosenthal R."/>
            <person name="Allen A."/>
            <person name="Leadbetter J.R."/>
            <person name="Paulsen I.T."/>
        </authorList>
    </citation>
    <scope>NUCLEOTIDE SEQUENCE [LARGE SCALE GENOMIC DNA]</scope>
    <source>
        <strain evidence="2">ATCC BAA-887 / DSM 12427 / ZAS-2</strain>
    </source>
</reference>
<protein>
    <submittedName>
        <fullName evidence="1">Uncharacterized protein</fullName>
    </submittedName>
</protein>
<evidence type="ECO:0000313" key="1">
    <source>
        <dbReference type="EMBL" id="AEF85988.1"/>
    </source>
</evidence>
<dbReference type="AlphaFoldDB" id="F5YJP8"/>
<reference evidence="1 2" key="2">
    <citation type="journal article" date="2011" name="ISME J.">
        <title>RNA-seq reveals cooperative metabolic interactions between two termite-gut spirochete species in co-culture.</title>
        <authorList>
            <person name="Rosenthal A.Z."/>
            <person name="Matson E.G."/>
            <person name="Eldar A."/>
            <person name="Leadbetter J.R."/>
        </authorList>
    </citation>
    <scope>NUCLEOTIDE SEQUENCE [LARGE SCALE GENOMIC DNA]</scope>
    <source>
        <strain evidence="2">ATCC BAA-887 / DSM 12427 / ZAS-2</strain>
    </source>
</reference>
<gene>
    <name evidence="1" type="ordered locus">TREPR_2093</name>
</gene>
<organism evidence="1 2">
    <name type="scientific">Treponema primitia (strain ATCC BAA-887 / DSM 12427 / ZAS-2)</name>
    <dbReference type="NCBI Taxonomy" id="545694"/>
    <lineage>
        <taxon>Bacteria</taxon>
        <taxon>Pseudomonadati</taxon>
        <taxon>Spirochaetota</taxon>
        <taxon>Spirochaetia</taxon>
        <taxon>Spirochaetales</taxon>
        <taxon>Treponemataceae</taxon>
        <taxon>Treponema</taxon>
    </lineage>
</organism>
<dbReference type="HOGENOM" id="CLU_3349936_0_0_12"/>
<dbReference type="Proteomes" id="UP000009223">
    <property type="component" value="Chromosome"/>
</dbReference>
<keyword evidence="2" id="KW-1185">Reference proteome</keyword>
<name>F5YJP8_TREPZ</name>
<sequence length="37" mass="3770">MLGVRPGIPAGVAGLYGGSGRSLFLGMMVCCGFKRLP</sequence>
<accession>F5YJP8</accession>
<dbReference type="EMBL" id="CP001843">
    <property type="protein sequence ID" value="AEF85988.1"/>
    <property type="molecule type" value="Genomic_DNA"/>
</dbReference>